<evidence type="ECO:0000313" key="3">
    <source>
        <dbReference type="Proteomes" id="UP001324427"/>
    </source>
</evidence>
<protein>
    <submittedName>
        <fullName evidence="2">Uncharacterized protein</fullName>
    </submittedName>
</protein>
<feature type="compositionally biased region" description="Low complexity" evidence="1">
    <location>
        <begin position="143"/>
        <end position="156"/>
    </location>
</feature>
<sequence length="197" mass="21815">MSRTASTPIPTLTALSMCYDGPEAGYDYQAERTMSRVGFARDDGSCSLRAGASNIMDRSNRTRDLQCHACKRLPTLMISTLIVRIEGMILRLRLTGTLTGTTATRLEPNQAMRMTQATALTQATTLTEATKITEATKMNMNKKTTKSITTSKRATTSQHTMTSKDPRGSWHDREGSFRWDGGTPRTFHLQITVSDEV</sequence>
<evidence type="ECO:0000256" key="1">
    <source>
        <dbReference type="SAM" id="MobiDB-lite"/>
    </source>
</evidence>
<evidence type="ECO:0000313" key="2">
    <source>
        <dbReference type="EMBL" id="KAK4542511.1"/>
    </source>
</evidence>
<gene>
    <name evidence="2" type="ORF">LTR36_006763</name>
</gene>
<accession>A0AAV9JBM7</accession>
<comment type="caution">
    <text evidence="2">The sequence shown here is derived from an EMBL/GenBank/DDBJ whole genome shotgun (WGS) entry which is preliminary data.</text>
</comment>
<dbReference type="EMBL" id="JAVFHQ010000041">
    <property type="protein sequence ID" value="KAK4542511.1"/>
    <property type="molecule type" value="Genomic_DNA"/>
</dbReference>
<reference evidence="2 3" key="1">
    <citation type="submission" date="2021-11" db="EMBL/GenBank/DDBJ databases">
        <title>Black yeast isolated from Biological Soil Crust.</title>
        <authorList>
            <person name="Kurbessoian T."/>
        </authorList>
    </citation>
    <scope>NUCLEOTIDE SEQUENCE [LARGE SCALE GENOMIC DNA]</scope>
    <source>
        <strain evidence="2 3">CCFEE 5522</strain>
    </source>
</reference>
<proteinExistence type="predicted"/>
<dbReference type="Proteomes" id="UP001324427">
    <property type="component" value="Unassembled WGS sequence"/>
</dbReference>
<feature type="compositionally biased region" description="Basic and acidic residues" evidence="1">
    <location>
        <begin position="162"/>
        <end position="177"/>
    </location>
</feature>
<dbReference type="AlphaFoldDB" id="A0AAV9JBM7"/>
<feature type="region of interest" description="Disordered" evidence="1">
    <location>
        <begin position="143"/>
        <end position="183"/>
    </location>
</feature>
<keyword evidence="3" id="KW-1185">Reference proteome</keyword>
<name>A0AAV9JBM7_9PEZI</name>
<organism evidence="2 3">
    <name type="scientific">Oleoguttula mirabilis</name>
    <dbReference type="NCBI Taxonomy" id="1507867"/>
    <lineage>
        <taxon>Eukaryota</taxon>
        <taxon>Fungi</taxon>
        <taxon>Dikarya</taxon>
        <taxon>Ascomycota</taxon>
        <taxon>Pezizomycotina</taxon>
        <taxon>Dothideomycetes</taxon>
        <taxon>Dothideomycetidae</taxon>
        <taxon>Mycosphaerellales</taxon>
        <taxon>Teratosphaeriaceae</taxon>
        <taxon>Oleoguttula</taxon>
    </lineage>
</organism>